<comment type="caution">
    <text evidence="1">The sequence shown here is derived from an EMBL/GenBank/DDBJ whole genome shotgun (WGS) entry which is preliminary data.</text>
</comment>
<protein>
    <submittedName>
        <fullName evidence="1">Uncharacterized protein</fullName>
    </submittedName>
</protein>
<reference evidence="1" key="1">
    <citation type="submission" date="2019-08" db="EMBL/GenBank/DDBJ databases">
        <authorList>
            <person name="Kucharzyk K."/>
            <person name="Murdoch R.W."/>
            <person name="Higgins S."/>
            <person name="Loffler F."/>
        </authorList>
    </citation>
    <scope>NUCLEOTIDE SEQUENCE</scope>
</reference>
<gene>
    <name evidence="1" type="ORF">SDC9_114448</name>
</gene>
<sequence>MGGIRALEIPQLATQVGHGHLVAALYQTGHRVGYRLGLPRPGSVGAHDLDAVDAAFALQGLVDAKGLLFFLRVPQQDGFHVLGQIGFDRRLPLGVGHFHQVTNWGGVQSVVRELMHQPGRGFADLCTVGIGALHSQFDRRESFCGDPDVFLDDVKFLAQVCSCCL</sequence>
<dbReference type="AlphaFoldDB" id="A0A645BQF9"/>
<proteinExistence type="predicted"/>
<dbReference type="EMBL" id="VSSQ01021743">
    <property type="protein sequence ID" value="MPM67525.1"/>
    <property type="molecule type" value="Genomic_DNA"/>
</dbReference>
<organism evidence="1">
    <name type="scientific">bioreactor metagenome</name>
    <dbReference type="NCBI Taxonomy" id="1076179"/>
    <lineage>
        <taxon>unclassified sequences</taxon>
        <taxon>metagenomes</taxon>
        <taxon>ecological metagenomes</taxon>
    </lineage>
</organism>
<evidence type="ECO:0000313" key="1">
    <source>
        <dbReference type="EMBL" id="MPM67525.1"/>
    </source>
</evidence>
<name>A0A645BQF9_9ZZZZ</name>
<accession>A0A645BQF9</accession>